<evidence type="ECO:0000313" key="10">
    <source>
        <dbReference type="EMBL" id="TFZ39996.1"/>
    </source>
</evidence>
<dbReference type="InterPro" id="IPR000515">
    <property type="entry name" value="MetI-like"/>
</dbReference>
<comment type="similarity">
    <text evidence="2">Belongs to the binding-protein-dependent transport system permease family. CysTW subfamily.</text>
</comment>
<evidence type="ECO:0000313" key="11">
    <source>
        <dbReference type="Proteomes" id="UP000298381"/>
    </source>
</evidence>
<dbReference type="PROSITE" id="PS50928">
    <property type="entry name" value="ABC_TM1"/>
    <property type="match status" value="1"/>
</dbReference>
<dbReference type="RefSeq" id="WP_135271068.1">
    <property type="nucleotide sequence ID" value="NZ_SRIB01000007.1"/>
</dbReference>
<dbReference type="CDD" id="cd06261">
    <property type="entry name" value="TM_PBP2"/>
    <property type="match status" value="1"/>
</dbReference>
<evidence type="ECO:0000256" key="4">
    <source>
        <dbReference type="ARBA" id="ARBA00022475"/>
    </source>
</evidence>
<sequence length="279" mass="31581">MKLSKHGYFYLIWMAIFIAIPLFMVAYLAFTSGDSQSISLANFSLENFKRFFTPMYLEVLKKSIQLAFISTIICFLLGYPVAYIISKAKLKNRNILILLFVIPMWMNFLLRTYAWLTLLGKNGIINLLITKLGFQPLDLLYNDTAVLLGMVYNFLPFMVLPIFSVLTKMDNSLIEASWDLGANKLKTFLKVIFPLSLPGVLSGVTMVFIPAVSTFVISSLLGGNKTYLIGNLIEQQFRYTGDWHFGSAMSIILMVFILISMALTSKFDKDKEGDVSGLW</sequence>
<evidence type="ECO:0000256" key="8">
    <source>
        <dbReference type="RuleBase" id="RU363032"/>
    </source>
</evidence>
<dbReference type="InterPro" id="IPR035906">
    <property type="entry name" value="MetI-like_sf"/>
</dbReference>
<dbReference type="Proteomes" id="UP000298381">
    <property type="component" value="Unassembled WGS sequence"/>
</dbReference>
<keyword evidence="11" id="KW-1185">Reference proteome</keyword>
<feature type="transmembrane region" description="Helical" evidence="8">
    <location>
        <begin position="145"/>
        <end position="166"/>
    </location>
</feature>
<dbReference type="Pfam" id="PF00528">
    <property type="entry name" value="BPD_transp_1"/>
    <property type="match status" value="1"/>
</dbReference>
<comment type="subcellular location">
    <subcellularLocation>
        <location evidence="1 8">Cell membrane</location>
        <topology evidence="1 8">Multi-pass membrane protein</topology>
    </subcellularLocation>
</comment>
<keyword evidence="4" id="KW-1003">Cell membrane</keyword>
<protein>
    <submittedName>
        <fullName evidence="10">ABC transporter permease</fullName>
    </submittedName>
</protein>
<reference evidence="10 11" key="1">
    <citation type="submission" date="2019-03" db="EMBL/GenBank/DDBJ databases">
        <title>Draft genome sequence data and analysis of a Fermenting Bacterium, Soehngenia longevitae strain 1933PT, isolated from petroleum reservoir in Azerbaijan.</title>
        <authorList>
            <person name="Grouzdev D.S."/>
            <person name="Bidzhieva S.K."/>
            <person name="Sokolova D.S."/>
            <person name="Tourova T.P."/>
            <person name="Poltaraus A.B."/>
            <person name="Nazina T.N."/>
        </authorList>
    </citation>
    <scope>NUCLEOTIDE SEQUENCE [LARGE SCALE GENOMIC DNA]</scope>
    <source>
        <strain evidence="10 11">1933P</strain>
    </source>
</reference>
<proteinExistence type="inferred from homology"/>
<accession>A0A4Z0D4R0</accession>
<dbReference type="OrthoDB" id="9807047at2"/>
<keyword evidence="6 8" id="KW-1133">Transmembrane helix</keyword>
<dbReference type="GO" id="GO:0055085">
    <property type="term" value="P:transmembrane transport"/>
    <property type="evidence" value="ECO:0007669"/>
    <property type="project" value="InterPro"/>
</dbReference>
<keyword evidence="3 8" id="KW-0813">Transport</keyword>
<feature type="transmembrane region" description="Helical" evidence="8">
    <location>
        <begin position="97"/>
        <end position="116"/>
    </location>
</feature>
<evidence type="ECO:0000256" key="5">
    <source>
        <dbReference type="ARBA" id="ARBA00022692"/>
    </source>
</evidence>
<evidence type="ECO:0000256" key="6">
    <source>
        <dbReference type="ARBA" id="ARBA00022989"/>
    </source>
</evidence>
<name>A0A4Z0D4R0_9FIRM</name>
<feature type="transmembrane region" description="Helical" evidence="8">
    <location>
        <begin position="187"/>
        <end position="212"/>
    </location>
</feature>
<dbReference type="AlphaFoldDB" id="A0A4Z0D4R0"/>
<dbReference type="SUPFAM" id="SSF161098">
    <property type="entry name" value="MetI-like"/>
    <property type="match status" value="1"/>
</dbReference>
<feature type="transmembrane region" description="Helical" evidence="8">
    <location>
        <begin position="243"/>
        <end position="263"/>
    </location>
</feature>
<dbReference type="PANTHER" id="PTHR42929:SF1">
    <property type="entry name" value="INNER MEMBRANE ABC TRANSPORTER PERMEASE PROTEIN YDCU-RELATED"/>
    <property type="match status" value="1"/>
</dbReference>
<dbReference type="EMBL" id="SRIB01000007">
    <property type="protein sequence ID" value="TFZ39996.1"/>
    <property type="molecule type" value="Genomic_DNA"/>
</dbReference>
<feature type="transmembrane region" description="Helical" evidence="8">
    <location>
        <begin position="64"/>
        <end position="85"/>
    </location>
</feature>
<feature type="domain" description="ABC transmembrane type-1" evidence="9">
    <location>
        <begin position="60"/>
        <end position="264"/>
    </location>
</feature>
<comment type="caution">
    <text evidence="10">The sequence shown here is derived from an EMBL/GenBank/DDBJ whole genome shotgun (WGS) entry which is preliminary data.</text>
</comment>
<dbReference type="Gene3D" id="1.10.3720.10">
    <property type="entry name" value="MetI-like"/>
    <property type="match status" value="1"/>
</dbReference>
<evidence type="ECO:0000256" key="2">
    <source>
        <dbReference type="ARBA" id="ARBA00007069"/>
    </source>
</evidence>
<keyword evidence="5 8" id="KW-0812">Transmembrane</keyword>
<keyword evidence="7 8" id="KW-0472">Membrane</keyword>
<gene>
    <name evidence="10" type="ORF">E4100_05685</name>
</gene>
<evidence type="ECO:0000256" key="3">
    <source>
        <dbReference type="ARBA" id="ARBA00022448"/>
    </source>
</evidence>
<organism evidence="10 11">
    <name type="scientific">Soehngenia longivitae</name>
    <dbReference type="NCBI Taxonomy" id="2562294"/>
    <lineage>
        <taxon>Bacteria</taxon>
        <taxon>Bacillati</taxon>
        <taxon>Bacillota</taxon>
        <taxon>Tissierellia</taxon>
        <taxon>Tissierellales</taxon>
        <taxon>Tissierellaceae</taxon>
        <taxon>Soehngenia</taxon>
    </lineage>
</organism>
<evidence type="ECO:0000256" key="1">
    <source>
        <dbReference type="ARBA" id="ARBA00004651"/>
    </source>
</evidence>
<dbReference type="PANTHER" id="PTHR42929">
    <property type="entry name" value="INNER MEMBRANE ABC TRANSPORTER PERMEASE PROTEIN YDCU-RELATED-RELATED"/>
    <property type="match status" value="1"/>
</dbReference>
<evidence type="ECO:0000256" key="7">
    <source>
        <dbReference type="ARBA" id="ARBA00023136"/>
    </source>
</evidence>
<feature type="transmembrane region" description="Helical" evidence="8">
    <location>
        <begin position="7"/>
        <end position="30"/>
    </location>
</feature>
<evidence type="ECO:0000259" key="9">
    <source>
        <dbReference type="PROSITE" id="PS50928"/>
    </source>
</evidence>
<dbReference type="GO" id="GO:0005886">
    <property type="term" value="C:plasma membrane"/>
    <property type="evidence" value="ECO:0007669"/>
    <property type="project" value="UniProtKB-SubCell"/>
</dbReference>